<dbReference type="FunFam" id="1.20.5.190:FF:000001">
    <property type="entry name" value="unconventional myosin-Va"/>
    <property type="match status" value="1"/>
</dbReference>
<dbReference type="Pfam" id="PF00612">
    <property type="entry name" value="IQ"/>
    <property type="match status" value="8"/>
</dbReference>
<sequence>NILKHLRGLICRKEFIRKRSSAIMIQSWWRRQLAKKTLNALKQERINHSAIVIQKWMKRNYCFSQYMRQKAAVVTLQKHWRKRKAICALHLLRAEKQSHAATTIQKYVRANLVKKHFQNLRQATIVIQCHWRGKQARRELSVLKSERENKAVVLIQRVVKSSVCRKKYLKLKRAVIIIEKNWKRRLAQQALTVLKIERDDKAAVVIQKNLRGYIVRSEFCALRRSTIIIQKTVRMLQAKKQLKCLKQKRQEHSAVVIQRCYRRFIARQETQAATVIQKTWRMHH</sequence>
<dbReference type="InterPro" id="IPR051185">
    <property type="entry name" value="ASPM"/>
</dbReference>
<keyword evidence="3" id="KW-0677">Repeat</keyword>
<dbReference type="SUPFAM" id="SSF52540">
    <property type="entry name" value="P-loop containing nucleoside triphosphate hydrolases"/>
    <property type="match status" value="3"/>
</dbReference>
<organism evidence="6">
    <name type="scientific">Arion vulgaris</name>
    <dbReference type="NCBI Taxonomy" id="1028688"/>
    <lineage>
        <taxon>Eukaryota</taxon>
        <taxon>Metazoa</taxon>
        <taxon>Spiralia</taxon>
        <taxon>Lophotrochozoa</taxon>
        <taxon>Mollusca</taxon>
        <taxon>Gastropoda</taxon>
        <taxon>Heterobranchia</taxon>
        <taxon>Euthyneura</taxon>
        <taxon>Panpulmonata</taxon>
        <taxon>Eupulmonata</taxon>
        <taxon>Stylommatophora</taxon>
        <taxon>Helicina</taxon>
        <taxon>Arionoidea</taxon>
        <taxon>Arionidae</taxon>
        <taxon>Arion</taxon>
    </lineage>
</organism>
<accession>A0A0B6Y4X0</accession>
<reference evidence="6" key="1">
    <citation type="submission" date="2014-12" db="EMBL/GenBank/DDBJ databases">
        <title>Insight into the proteome of Arion vulgaris.</title>
        <authorList>
            <person name="Aradska J."/>
            <person name="Bulat T."/>
            <person name="Smidak R."/>
            <person name="Sarate P."/>
            <person name="Gangsoo J."/>
            <person name="Sialana F."/>
            <person name="Bilban M."/>
            <person name="Lubec G."/>
        </authorList>
    </citation>
    <scope>NUCLEOTIDE SEQUENCE</scope>
    <source>
        <tissue evidence="6">Skin</tissue>
    </source>
</reference>
<comment type="subcellular location">
    <subcellularLocation>
        <location evidence="1">Cytoplasm</location>
    </subcellularLocation>
</comment>
<protein>
    <recommendedName>
        <fullName evidence="7">Abnormal spindle-like microcephaly-associated protein</fullName>
    </recommendedName>
</protein>
<dbReference type="InterPro" id="IPR000048">
    <property type="entry name" value="IQ_motif_EF-hand-BS"/>
</dbReference>
<dbReference type="GO" id="GO:0007051">
    <property type="term" value="P:spindle organization"/>
    <property type="evidence" value="ECO:0007669"/>
    <property type="project" value="TreeGrafter"/>
</dbReference>
<name>A0A0B6Y4X0_9EUPU</name>
<evidence type="ECO:0000256" key="3">
    <source>
        <dbReference type="ARBA" id="ARBA00022737"/>
    </source>
</evidence>
<dbReference type="PANTHER" id="PTHR22706:SF1">
    <property type="entry name" value="ASSEMBLY FACTOR FOR SPINDLE MICROTUBULES"/>
    <property type="match status" value="1"/>
</dbReference>
<keyword evidence="5" id="KW-0175">Coiled coil</keyword>
<evidence type="ECO:0000256" key="2">
    <source>
        <dbReference type="ARBA" id="ARBA00022490"/>
    </source>
</evidence>
<evidence type="ECO:0000256" key="4">
    <source>
        <dbReference type="ARBA" id="ARBA00022860"/>
    </source>
</evidence>
<feature type="non-terminal residue" evidence="6">
    <location>
        <position position="1"/>
    </location>
</feature>
<dbReference type="GO" id="GO:0000922">
    <property type="term" value="C:spindle pole"/>
    <property type="evidence" value="ECO:0007669"/>
    <property type="project" value="TreeGrafter"/>
</dbReference>
<feature type="non-terminal residue" evidence="6">
    <location>
        <position position="284"/>
    </location>
</feature>
<evidence type="ECO:0008006" key="7">
    <source>
        <dbReference type="Google" id="ProtNLM"/>
    </source>
</evidence>
<dbReference type="GO" id="GO:0000278">
    <property type="term" value="P:mitotic cell cycle"/>
    <property type="evidence" value="ECO:0007669"/>
    <property type="project" value="TreeGrafter"/>
</dbReference>
<evidence type="ECO:0000256" key="5">
    <source>
        <dbReference type="ARBA" id="ARBA00023054"/>
    </source>
</evidence>
<dbReference type="InterPro" id="IPR027417">
    <property type="entry name" value="P-loop_NTPase"/>
</dbReference>
<dbReference type="PANTHER" id="PTHR22706">
    <property type="entry name" value="ASSEMBLY FACTOR FOR SPINDLE MICROTUBULES"/>
    <property type="match status" value="1"/>
</dbReference>
<dbReference type="AlphaFoldDB" id="A0A0B6Y4X0"/>
<dbReference type="EMBL" id="HACG01003680">
    <property type="protein sequence ID" value="CEK50545.1"/>
    <property type="molecule type" value="Transcribed_RNA"/>
</dbReference>
<keyword evidence="4" id="KW-0112">Calmodulin-binding</keyword>
<dbReference type="SMART" id="SM00015">
    <property type="entry name" value="IQ"/>
    <property type="match status" value="10"/>
</dbReference>
<dbReference type="PROSITE" id="PS50096">
    <property type="entry name" value="IQ"/>
    <property type="match status" value="7"/>
</dbReference>
<gene>
    <name evidence="6" type="primary">ORF11060</name>
</gene>
<dbReference type="GO" id="GO:0051295">
    <property type="term" value="P:establishment of meiotic spindle localization"/>
    <property type="evidence" value="ECO:0007669"/>
    <property type="project" value="TreeGrafter"/>
</dbReference>
<evidence type="ECO:0000313" key="6">
    <source>
        <dbReference type="EMBL" id="CEK50545.1"/>
    </source>
</evidence>
<evidence type="ECO:0000256" key="1">
    <source>
        <dbReference type="ARBA" id="ARBA00004496"/>
    </source>
</evidence>
<dbReference type="Gene3D" id="1.20.5.1190">
    <property type="entry name" value="iswi atpase"/>
    <property type="match status" value="1"/>
</dbReference>
<keyword evidence="2" id="KW-0963">Cytoplasm</keyword>
<dbReference type="GO" id="GO:0005516">
    <property type="term" value="F:calmodulin binding"/>
    <property type="evidence" value="ECO:0007669"/>
    <property type="project" value="UniProtKB-KW"/>
</dbReference>
<dbReference type="GO" id="GO:0005737">
    <property type="term" value="C:cytoplasm"/>
    <property type="evidence" value="ECO:0007669"/>
    <property type="project" value="UniProtKB-SubCell"/>
</dbReference>
<dbReference type="Gene3D" id="1.20.5.190">
    <property type="match status" value="5"/>
</dbReference>
<proteinExistence type="predicted"/>